<dbReference type="RefSeq" id="WP_353471769.1">
    <property type="nucleotide sequence ID" value="NZ_CP123384.1"/>
</dbReference>
<dbReference type="InterPro" id="IPR011009">
    <property type="entry name" value="Kinase-like_dom_sf"/>
</dbReference>
<reference evidence="2" key="1">
    <citation type="submission" date="2023-02" db="EMBL/GenBank/DDBJ databases">
        <title>Description and genomic characterization of Salipiger bruguierae sp. nov., isolated from the sediment of mangrove plant Bruguiera sexangula.</title>
        <authorList>
            <person name="Long M."/>
        </authorList>
    </citation>
    <scope>NUCLEOTIDE SEQUENCE</scope>
    <source>
        <strain evidence="2">H15</strain>
    </source>
</reference>
<sequence>MSSKQQNRKPKDTGQARERAKSGGISSSGAAEPVMQMPRRTEAFARLARRVDEEALVLRPRDLTGQARRLHLRSTIIEDHAVRIDQKASGADEKFRLLAGSLFAFFRGTSLLFHRDMAGDDARMPTVLCLGDVHPGNFGVMPNADNVPIFGVNDFDDVIYGPFVWDLKRGTVGFMIAAEEQGGLGRGRQRKIAKSFLKGYREGMEFFAEHNTELGVEMREDNCPKIIRPLFGKSSRSRRDWLAGRYLDENGRGFRASAELTPVSSRVEEFQQLVTALAKQKGIEAGGRHGPLRVKDVAMRHGQGTASLGLPRFYVLLEGPSEDASDDVIIEFKKARRSALEGLVPAHDFDAGEQGDRIAHGQSVHLAQGDVFYGNVEIEGESFMSRERAPFRNDADLDELSKKQWKRYARACGRALAQAHARSDDLGQLDYDIEPAILQAMEPAALFIDDILCFAEEAVARLRRDHEMFRRDLSLGAFEVTEKRYR</sequence>
<dbReference type="EMBL" id="CP123384">
    <property type="protein sequence ID" value="XCC92941.1"/>
    <property type="molecule type" value="Genomic_DNA"/>
</dbReference>
<dbReference type="PANTHER" id="PTHR39441:SF1">
    <property type="entry name" value="DUF2252 DOMAIN-CONTAINING PROTEIN"/>
    <property type="match status" value="1"/>
</dbReference>
<feature type="compositionally biased region" description="Low complexity" evidence="1">
    <location>
        <begin position="22"/>
        <end position="31"/>
    </location>
</feature>
<accession>A0AAU8AEM6</accession>
<protein>
    <submittedName>
        <fullName evidence="2">DUF2252 family protein</fullName>
    </submittedName>
</protein>
<feature type="compositionally biased region" description="Basic and acidic residues" evidence="1">
    <location>
        <begin position="9"/>
        <end position="21"/>
    </location>
</feature>
<dbReference type="InterPro" id="IPR018721">
    <property type="entry name" value="DUF2252"/>
</dbReference>
<dbReference type="SUPFAM" id="SSF56112">
    <property type="entry name" value="Protein kinase-like (PK-like)"/>
    <property type="match status" value="1"/>
</dbReference>
<name>A0AAU8AEM6_9RHOB</name>
<dbReference type="AlphaFoldDB" id="A0AAU8AEM6"/>
<feature type="region of interest" description="Disordered" evidence="1">
    <location>
        <begin position="1"/>
        <end position="37"/>
    </location>
</feature>
<organism evidence="2">
    <name type="scientific">Alloyangia sp. H15</name>
    <dbReference type="NCBI Taxonomy" id="3029062"/>
    <lineage>
        <taxon>Bacteria</taxon>
        <taxon>Pseudomonadati</taxon>
        <taxon>Pseudomonadota</taxon>
        <taxon>Alphaproteobacteria</taxon>
        <taxon>Rhodobacterales</taxon>
        <taxon>Roseobacteraceae</taxon>
        <taxon>Alloyangia</taxon>
    </lineage>
</organism>
<dbReference type="Pfam" id="PF10009">
    <property type="entry name" value="DUF2252"/>
    <property type="match status" value="1"/>
</dbReference>
<proteinExistence type="predicted"/>
<dbReference type="PANTHER" id="PTHR39441">
    <property type="entry name" value="DUF2252 DOMAIN-CONTAINING PROTEIN"/>
    <property type="match status" value="1"/>
</dbReference>
<gene>
    <name evidence="2" type="ORF">PVT71_10680</name>
</gene>
<evidence type="ECO:0000256" key="1">
    <source>
        <dbReference type="SAM" id="MobiDB-lite"/>
    </source>
</evidence>
<evidence type="ECO:0000313" key="2">
    <source>
        <dbReference type="EMBL" id="XCC92941.1"/>
    </source>
</evidence>